<dbReference type="GO" id="GO:0016887">
    <property type="term" value="F:ATP hydrolysis activity"/>
    <property type="evidence" value="ECO:0007669"/>
    <property type="project" value="InterPro"/>
</dbReference>
<dbReference type="Gene3D" id="3.40.50.300">
    <property type="entry name" value="P-loop containing nucleotide triphosphate hydrolases"/>
    <property type="match status" value="1"/>
</dbReference>
<dbReference type="EMBL" id="RJOO01000001">
    <property type="protein sequence ID" value="RSJ24254.1"/>
    <property type="molecule type" value="Genomic_DNA"/>
</dbReference>
<dbReference type="SUPFAM" id="SSF52540">
    <property type="entry name" value="P-loop containing nucleoside triphosphate hydrolases"/>
    <property type="match status" value="1"/>
</dbReference>
<dbReference type="Proteomes" id="UP000267137">
    <property type="component" value="Unassembled WGS sequence"/>
</dbReference>
<evidence type="ECO:0000313" key="3">
    <source>
        <dbReference type="Proteomes" id="UP000267137"/>
    </source>
</evidence>
<evidence type="ECO:0000313" key="2">
    <source>
        <dbReference type="EMBL" id="RSJ24254.1"/>
    </source>
</evidence>
<proteinExistence type="predicted"/>
<dbReference type="GO" id="GO:0005524">
    <property type="term" value="F:ATP binding"/>
    <property type="evidence" value="ECO:0007669"/>
    <property type="project" value="InterPro"/>
</dbReference>
<dbReference type="InterPro" id="IPR003439">
    <property type="entry name" value="ABC_transporter-like_ATP-bd"/>
</dbReference>
<name>A0AAE8KC49_STRIT</name>
<organism evidence="2 3">
    <name type="scientific">Streptococcus intermedius</name>
    <dbReference type="NCBI Taxonomy" id="1338"/>
    <lineage>
        <taxon>Bacteria</taxon>
        <taxon>Bacillati</taxon>
        <taxon>Bacillota</taxon>
        <taxon>Bacilli</taxon>
        <taxon>Lactobacillales</taxon>
        <taxon>Streptococcaceae</taxon>
        <taxon>Streptococcus</taxon>
        <taxon>Streptococcus anginosus group</taxon>
    </lineage>
</organism>
<feature type="domain" description="ABC transporter" evidence="1">
    <location>
        <begin position="19"/>
        <end position="62"/>
    </location>
</feature>
<accession>A0AAE8KC49</accession>
<sequence>MLQIRHLTITHLKDFKNMVNDLSLTVNTGDKIAIIGEEGNGKSTLLKLLMNDALVSDYVSYTGEIQKSYNRYAYLPQSLLKMKENSPLTTIFLEMWK</sequence>
<dbReference type="Pfam" id="PF00005">
    <property type="entry name" value="ABC_tran"/>
    <property type="match status" value="1"/>
</dbReference>
<gene>
    <name evidence="2" type="ORF">D8827_00515</name>
</gene>
<evidence type="ECO:0000259" key="1">
    <source>
        <dbReference type="Pfam" id="PF00005"/>
    </source>
</evidence>
<dbReference type="InterPro" id="IPR027417">
    <property type="entry name" value="P-loop_NTPase"/>
</dbReference>
<protein>
    <submittedName>
        <fullName evidence="2">ABC transporter ATPase component</fullName>
    </submittedName>
</protein>
<comment type="caution">
    <text evidence="2">The sequence shown here is derived from an EMBL/GenBank/DDBJ whole genome shotgun (WGS) entry which is preliminary data.</text>
</comment>
<dbReference type="AlphaFoldDB" id="A0AAE8KC49"/>
<reference evidence="2 3" key="1">
    <citation type="submission" date="2018-11" db="EMBL/GenBank/DDBJ databases">
        <title>Species Designations Belie Phenotypic and Genotypic Heterogeneity in Oral Streptococci.</title>
        <authorList>
            <person name="Velsko I."/>
        </authorList>
    </citation>
    <scope>NUCLEOTIDE SEQUENCE [LARGE SCALE GENOMIC DNA]</scope>
    <source>
        <strain evidence="2 3">KLC02</strain>
    </source>
</reference>